<dbReference type="EMBL" id="CP014671">
    <property type="protein sequence ID" value="ANX03318.1"/>
    <property type="molecule type" value="Genomic_DNA"/>
</dbReference>
<evidence type="ECO:0000256" key="3">
    <source>
        <dbReference type="ARBA" id="ARBA00022723"/>
    </source>
</evidence>
<dbReference type="InterPro" id="IPR016055">
    <property type="entry name" value="A-D-PHexomutase_a/b/a-I/II/III"/>
</dbReference>
<gene>
    <name evidence="6 13" type="primary">glmM</name>
    <name evidence="13" type="ORF">PG2T_03335</name>
</gene>
<evidence type="ECO:0000256" key="2">
    <source>
        <dbReference type="ARBA" id="ARBA00022553"/>
    </source>
</evidence>
<keyword evidence="5 6" id="KW-0413">Isomerase</keyword>
<feature type="modified residue" description="Phosphoserine" evidence="6">
    <location>
        <position position="102"/>
    </location>
</feature>
<comment type="similarity">
    <text evidence="1 6 7">Belongs to the phosphohexose mutase family.</text>
</comment>
<dbReference type="InterPro" id="IPR036900">
    <property type="entry name" value="A-D-PHexomutase_C_sf"/>
</dbReference>
<keyword evidence="2 6" id="KW-0597">Phosphoprotein</keyword>
<dbReference type="SUPFAM" id="SSF55957">
    <property type="entry name" value="Phosphoglucomutase, C-terminal domain"/>
    <property type="match status" value="1"/>
</dbReference>
<dbReference type="GO" id="GO:0009252">
    <property type="term" value="P:peptidoglycan biosynthetic process"/>
    <property type="evidence" value="ECO:0007669"/>
    <property type="project" value="TreeGrafter"/>
</dbReference>
<dbReference type="FunFam" id="3.30.310.50:FF:000001">
    <property type="entry name" value="Phosphoglucosamine mutase"/>
    <property type="match status" value="1"/>
</dbReference>
<evidence type="ECO:0000259" key="12">
    <source>
        <dbReference type="Pfam" id="PF02880"/>
    </source>
</evidence>
<evidence type="ECO:0000256" key="7">
    <source>
        <dbReference type="RuleBase" id="RU004326"/>
    </source>
</evidence>
<dbReference type="Gene3D" id="3.30.310.50">
    <property type="entry name" value="Alpha-D-phosphohexomutase, C-terminal domain"/>
    <property type="match status" value="1"/>
</dbReference>
<dbReference type="InterPro" id="IPR016066">
    <property type="entry name" value="A-D-PHexomutase_CS"/>
</dbReference>
<sequence length="449" mass="47595">MAERRYFGTDGVRGTVGNGFFTPDFVLRLGWAVGTVLRREGRGTVVVGKDTRVSGYMLESALEAGLSAAGMDCLLLGPMPTPAVAYLTRTFHARAGVVISASHNPYADNGIKLFSASGEKLPDALEAQIEACLEQPLEMVPPTQIGKARRAVDAGGRYIEFCKRALPDHTDLRGLKIVVDAAHGAAYQVAPAVFRELGASVTAIGVSPDGFNINRDCGTTAPAALQREVLAQGADLGVALDGDADRLLMVDAAGELVDGDEILGLLALARQAAGTLGGGVVGTQMSNFGLERALLDAGIAFDRAQVGDRYVMEQLRARGWLLGGETSGHLICLDRTSTGDGLVTALQVLSVLRAAGRPLAELKRFMTKYPQRLVNVPLVAGFDPDRSRWVQQAIEEARASLDGRGRVLLRKSGTEPLVRVMVESQDAVQVEALSEHIAAQLRAAMAQAN</sequence>
<dbReference type="InterPro" id="IPR005846">
    <property type="entry name" value="A-D-PHexomutase_a/b/a-III"/>
</dbReference>
<dbReference type="InParanoid" id="A0A1B1YRA1"/>
<evidence type="ECO:0000256" key="5">
    <source>
        <dbReference type="ARBA" id="ARBA00023235"/>
    </source>
</evidence>
<dbReference type="PANTHER" id="PTHR42946">
    <property type="entry name" value="PHOSPHOHEXOSE MUTASE"/>
    <property type="match status" value="1"/>
</dbReference>
<feature type="domain" description="Alpha-D-phosphohexomutase alpha/beta/alpha" evidence="10">
    <location>
        <begin position="4"/>
        <end position="135"/>
    </location>
</feature>
<dbReference type="InterPro" id="IPR050060">
    <property type="entry name" value="Phosphoglucosamine_mutase"/>
</dbReference>
<dbReference type="InterPro" id="IPR005845">
    <property type="entry name" value="A-D-PHexomutase_a/b/a-II"/>
</dbReference>
<dbReference type="GO" id="GO:0006048">
    <property type="term" value="P:UDP-N-acetylglucosamine biosynthetic process"/>
    <property type="evidence" value="ECO:0007669"/>
    <property type="project" value="TreeGrafter"/>
</dbReference>
<evidence type="ECO:0000256" key="8">
    <source>
        <dbReference type="RuleBase" id="RU004327"/>
    </source>
</evidence>
<feature type="binding site" evidence="6">
    <location>
        <position position="245"/>
    </location>
    <ligand>
        <name>Mg(2+)</name>
        <dbReference type="ChEBI" id="CHEBI:18420"/>
    </ligand>
</feature>
<evidence type="ECO:0000259" key="9">
    <source>
        <dbReference type="Pfam" id="PF00408"/>
    </source>
</evidence>
<dbReference type="Pfam" id="PF02880">
    <property type="entry name" value="PGM_PMM_III"/>
    <property type="match status" value="1"/>
</dbReference>
<dbReference type="RefSeq" id="WP_068802823.1">
    <property type="nucleotide sequence ID" value="NZ_CP014671.1"/>
</dbReference>
<dbReference type="PANTHER" id="PTHR42946:SF1">
    <property type="entry name" value="PHOSPHOGLUCOMUTASE (ALPHA-D-GLUCOSE-1,6-BISPHOSPHATE-DEPENDENT)"/>
    <property type="match status" value="1"/>
</dbReference>
<dbReference type="Pfam" id="PF00408">
    <property type="entry name" value="PGM_PMM_IV"/>
    <property type="match status" value="1"/>
</dbReference>
<comment type="function">
    <text evidence="6 8">Catalyzes the conversion of glucosamine-6-phosphate to glucosamine-1-phosphate.</text>
</comment>
<dbReference type="EC" id="5.4.2.10" evidence="6 8"/>
<keyword evidence="14" id="KW-1185">Reference proteome</keyword>
<dbReference type="Proteomes" id="UP000092952">
    <property type="component" value="Chromosome"/>
</dbReference>
<comment type="catalytic activity">
    <reaction evidence="6 8">
        <text>alpha-D-glucosamine 1-phosphate = D-glucosamine 6-phosphate</text>
        <dbReference type="Rhea" id="RHEA:23424"/>
        <dbReference type="ChEBI" id="CHEBI:58516"/>
        <dbReference type="ChEBI" id="CHEBI:58725"/>
        <dbReference type="EC" id="5.4.2.10"/>
    </reaction>
</comment>
<evidence type="ECO:0000256" key="4">
    <source>
        <dbReference type="ARBA" id="ARBA00022842"/>
    </source>
</evidence>
<dbReference type="CDD" id="cd05802">
    <property type="entry name" value="GlmM"/>
    <property type="match status" value="1"/>
</dbReference>
<evidence type="ECO:0000313" key="14">
    <source>
        <dbReference type="Proteomes" id="UP000092952"/>
    </source>
</evidence>
<accession>A0A1B1YRA1</accession>
<keyword evidence="3 6" id="KW-0479">Metal-binding</keyword>
<dbReference type="Pfam" id="PF02879">
    <property type="entry name" value="PGM_PMM_II"/>
    <property type="match status" value="1"/>
</dbReference>
<dbReference type="Pfam" id="PF02878">
    <property type="entry name" value="PGM_PMM_I"/>
    <property type="match status" value="1"/>
</dbReference>
<dbReference type="InterPro" id="IPR005844">
    <property type="entry name" value="A-D-PHexomutase_a/b/a-I"/>
</dbReference>
<dbReference type="Gene3D" id="3.40.120.10">
    <property type="entry name" value="Alpha-D-Glucose-1,6-Bisphosphate, subunit A, domain 3"/>
    <property type="match status" value="3"/>
</dbReference>
<proteinExistence type="inferred from homology"/>
<reference evidence="14" key="1">
    <citation type="submission" date="2016-03" db="EMBL/GenBank/DDBJ databases">
        <title>Complete genome sequence of Solimmundus cernigliae, representing a novel lineage of polycyclic aromatic hydrocarbon degraders within the Gammaproteobacteria.</title>
        <authorList>
            <person name="Singleton D.R."/>
            <person name="Dickey A.N."/>
            <person name="Scholl E.H."/>
            <person name="Wright F.A."/>
            <person name="Aitken M.D."/>
        </authorList>
    </citation>
    <scope>NUCLEOTIDE SEQUENCE [LARGE SCALE GENOMIC DNA]</scope>
    <source>
        <strain evidence="14">TR3.2</strain>
    </source>
</reference>
<dbReference type="GO" id="GO:0004615">
    <property type="term" value="F:phosphomannomutase activity"/>
    <property type="evidence" value="ECO:0007669"/>
    <property type="project" value="TreeGrafter"/>
</dbReference>
<dbReference type="STRING" id="1810504.PG2T_03335"/>
<dbReference type="FunFam" id="3.40.120.10:FF:000003">
    <property type="entry name" value="Phosphoglucosamine mutase"/>
    <property type="match status" value="1"/>
</dbReference>
<dbReference type="NCBIfam" id="TIGR01455">
    <property type="entry name" value="glmM"/>
    <property type="match status" value="1"/>
</dbReference>
<feature type="active site" description="Phosphoserine intermediate" evidence="6">
    <location>
        <position position="102"/>
    </location>
</feature>
<dbReference type="GO" id="GO:0005829">
    <property type="term" value="C:cytosol"/>
    <property type="evidence" value="ECO:0007669"/>
    <property type="project" value="TreeGrafter"/>
</dbReference>
<feature type="binding site" evidence="6">
    <location>
        <position position="243"/>
    </location>
    <ligand>
        <name>Mg(2+)</name>
        <dbReference type="ChEBI" id="CHEBI:18420"/>
    </ligand>
</feature>
<dbReference type="HAMAP" id="MF_01554_B">
    <property type="entry name" value="GlmM_B"/>
    <property type="match status" value="1"/>
</dbReference>
<dbReference type="SUPFAM" id="SSF53738">
    <property type="entry name" value="Phosphoglucomutase, first 3 domains"/>
    <property type="match status" value="3"/>
</dbReference>
<feature type="domain" description="Alpha-D-phosphohexomutase alpha/beta/alpha" evidence="11">
    <location>
        <begin position="157"/>
        <end position="254"/>
    </location>
</feature>
<dbReference type="InterPro" id="IPR005843">
    <property type="entry name" value="A-D-PHexomutase_C"/>
</dbReference>
<feature type="domain" description="Alpha-D-phosphohexomutase alpha/beta/alpha" evidence="12">
    <location>
        <begin position="258"/>
        <end position="369"/>
    </location>
</feature>
<feature type="domain" description="Alpha-D-phosphohexomutase C-terminal" evidence="9">
    <location>
        <begin position="373"/>
        <end position="439"/>
    </location>
</feature>
<comment type="PTM">
    <text evidence="6">Activated by phosphorylation.</text>
</comment>
<dbReference type="KEGG" id="gbi:PG2T_03335"/>
<feature type="binding site" evidence="6">
    <location>
        <position position="241"/>
    </location>
    <ligand>
        <name>Mg(2+)</name>
        <dbReference type="ChEBI" id="CHEBI:18420"/>
    </ligand>
</feature>
<dbReference type="PRINTS" id="PR00509">
    <property type="entry name" value="PGMPMM"/>
</dbReference>
<evidence type="ECO:0000256" key="6">
    <source>
        <dbReference type="HAMAP-Rule" id="MF_01554"/>
    </source>
</evidence>
<comment type="cofactor">
    <cofactor evidence="6">
        <name>Mg(2+)</name>
        <dbReference type="ChEBI" id="CHEBI:18420"/>
    </cofactor>
    <text evidence="6">Binds 1 Mg(2+) ion per subunit.</text>
</comment>
<evidence type="ECO:0000259" key="11">
    <source>
        <dbReference type="Pfam" id="PF02879"/>
    </source>
</evidence>
<evidence type="ECO:0000259" key="10">
    <source>
        <dbReference type="Pfam" id="PF02878"/>
    </source>
</evidence>
<dbReference type="AlphaFoldDB" id="A0A1B1YRA1"/>
<evidence type="ECO:0000313" key="13">
    <source>
        <dbReference type="EMBL" id="ANX03318.1"/>
    </source>
</evidence>
<feature type="binding site" description="via phosphate group" evidence="6">
    <location>
        <position position="102"/>
    </location>
    <ligand>
        <name>Mg(2+)</name>
        <dbReference type="ChEBI" id="CHEBI:18420"/>
    </ligand>
</feature>
<dbReference type="PROSITE" id="PS00710">
    <property type="entry name" value="PGM_PMM"/>
    <property type="match status" value="1"/>
</dbReference>
<dbReference type="OrthoDB" id="9803322at2"/>
<keyword evidence="4 6" id="KW-0460">Magnesium</keyword>
<dbReference type="NCBIfam" id="NF008139">
    <property type="entry name" value="PRK10887.1"/>
    <property type="match status" value="1"/>
</dbReference>
<evidence type="ECO:0000256" key="1">
    <source>
        <dbReference type="ARBA" id="ARBA00010231"/>
    </source>
</evidence>
<dbReference type="FunFam" id="3.40.120.10:FF:000001">
    <property type="entry name" value="Phosphoglucosamine mutase"/>
    <property type="match status" value="1"/>
</dbReference>
<dbReference type="GO" id="GO:0008966">
    <property type="term" value="F:phosphoglucosamine mutase activity"/>
    <property type="evidence" value="ECO:0007669"/>
    <property type="project" value="UniProtKB-UniRule"/>
</dbReference>
<dbReference type="InterPro" id="IPR005841">
    <property type="entry name" value="Alpha-D-phosphohexomutase_SF"/>
</dbReference>
<dbReference type="InterPro" id="IPR006352">
    <property type="entry name" value="GlmM_bact"/>
</dbReference>
<protein>
    <recommendedName>
        <fullName evidence="6 8">Phosphoglucosamine mutase</fullName>
        <ecNumber evidence="6 8">5.4.2.10</ecNumber>
    </recommendedName>
</protein>
<name>A0A1B1YRA1_9GAMM</name>
<dbReference type="FunCoup" id="A0A1B1YRA1">
    <property type="interactions" value="428"/>
</dbReference>
<dbReference type="GO" id="GO:0000287">
    <property type="term" value="F:magnesium ion binding"/>
    <property type="evidence" value="ECO:0007669"/>
    <property type="project" value="UniProtKB-UniRule"/>
</dbReference>
<dbReference type="GO" id="GO:0005975">
    <property type="term" value="P:carbohydrate metabolic process"/>
    <property type="evidence" value="ECO:0007669"/>
    <property type="project" value="InterPro"/>
</dbReference>
<organism evidence="13 14">
    <name type="scientific">Immundisolibacter cernigliae</name>
    <dbReference type="NCBI Taxonomy" id="1810504"/>
    <lineage>
        <taxon>Bacteria</taxon>
        <taxon>Pseudomonadati</taxon>
        <taxon>Pseudomonadota</taxon>
        <taxon>Gammaproteobacteria</taxon>
        <taxon>Immundisolibacterales</taxon>
        <taxon>Immundisolibacteraceae</taxon>
        <taxon>Immundisolibacter</taxon>
    </lineage>
</organism>